<proteinExistence type="inferred from homology"/>
<evidence type="ECO:0000313" key="8">
    <source>
        <dbReference type="Proteomes" id="UP001152885"/>
    </source>
</evidence>
<dbReference type="GO" id="GO:0030983">
    <property type="term" value="F:mismatched DNA binding"/>
    <property type="evidence" value="ECO:0007669"/>
    <property type="project" value="InterPro"/>
</dbReference>
<protein>
    <recommendedName>
        <fullName evidence="9">DNA mismatch repair protein PMS1</fullName>
    </recommendedName>
</protein>
<dbReference type="InterPro" id="IPR036890">
    <property type="entry name" value="HATPase_C_sf"/>
</dbReference>
<evidence type="ECO:0000256" key="4">
    <source>
        <dbReference type="SAM" id="MobiDB-lite"/>
    </source>
</evidence>
<dbReference type="SMART" id="SM00853">
    <property type="entry name" value="MutL_C"/>
    <property type="match status" value="1"/>
</dbReference>
<dbReference type="CDD" id="cd16926">
    <property type="entry name" value="HATPase_MutL-MLH-PMS-like"/>
    <property type="match status" value="1"/>
</dbReference>
<dbReference type="Gene3D" id="3.30.565.10">
    <property type="entry name" value="Histidine kinase-like ATPase, C-terminal domain"/>
    <property type="match status" value="1"/>
</dbReference>
<comment type="caution">
    <text evidence="7">The sequence shown here is derived from an EMBL/GenBank/DDBJ whole genome shotgun (WGS) entry which is preliminary data.</text>
</comment>
<dbReference type="FunFam" id="3.30.1370.100:FF:000001">
    <property type="entry name" value="Mismatch repair endonuclease pms1, putative"/>
    <property type="match status" value="1"/>
</dbReference>
<dbReference type="Pfam" id="PF08676">
    <property type="entry name" value="MutL_C"/>
    <property type="match status" value="1"/>
</dbReference>
<organism evidence="7 8">
    <name type="scientific">Candida verbasci</name>
    <dbReference type="NCBI Taxonomy" id="1227364"/>
    <lineage>
        <taxon>Eukaryota</taxon>
        <taxon>Fungi</taxon>
        <taxon>Dikarya</taxon>
        <taxon>Ascomycota</taxon>
        <taxon>Saccharomycotina</taxon>
        <taxon>Pichiomycetes</taxon>
        <taxon>Debaryomycetaceae</taxon>
        <taxon>Candida/Lodderomyces clade</taxon>
        <taxon>Candida</taxon>
    </lineage>
</organism>
<reference evidence="7" key="1">
    <citation type="submission" date="2022-12" db="EMBL/GenBank/DDBJ databases">
        <authorList>
            <person name="Brejova B."/>
        </authorList>
    </citation>
    <scope>NUCLEOTIDE SEQUENCE</scope>
</reference>
<feature type="domain" description="MutL C-terminal dimerisation" evidence="5">
    <location>
        <begin position="632"/>
        <end position="777"/>
    </location>
</feature>
<feature type="compositionally biased region" description="Basic and acidic residues" evidence="4">
    <location>
        <begin position="481"/>
        <end position="500"/>
    </location>
</feature>
<dbReference type="GO" id="GO:0061982">
    <property type="term" value="P:meiosis I cell cycle process"/>
    <property type="evidence" value="ECO:0007669"/>
    <property type="project" value="UniProtKB-ARBA"/>
</dbReference>
<dbReference type="GO" id="GO:0016887">
    <property type="term" value="F:ATP hydrolysis activity"/>
    <property type="evidence" value="ECO:0007669"/>
    <property type="project" value="InterPro"/>
</dbReference>
<dbReference type="GO" id="GO:0140664">
    <property type="term" value="F:ATP-dependent DNA damage sensor activity"/>
    <property type="evidence" value="ECO:0007669"/>
    <property type="project" value="InterPro"/>
</dbReference>
<dbReference type="Gene3D" id="3.30.1370.100">
    <property type="entry name" value="MutL, C-terminal domain, regulatory subdomain"/>
    <property type="match status" value="1"/>
</dbReference>
<gene>
    <name evidence="7" type="ORF">CANVERA_P2547</name>
</gene>
<evidence type="ECO:0000256" key="3">
    <source>
        <dbReference type="ARBA" id="ARBA00023204"/>
    </source>
</evidence>
<dbReference type="Gene3D" id="3.30.1540.20">
    <property type="entry name" value="MutL, C-terminal domain, dimerisation subdomain"/>
    <property type="match status" value="1"/>
</dbReference>
<dbReference type="SUPFAM" id="SSF118116">
    <property type="entry name" value="DNA mismatch repair protein MutL"/>
    <property type="match status" value="1"/>
</dbReference>
<feature type="compositionally biased region" description="Basic and acidic residues" evidence="4">
    <location>
        <begin position="453"/>
        <end position="467"/>
    </location>
</feature>
<dbReference type="InterPro" id="IPR020568">
    <property type="entry name" value="Ribosomal_Su5_D2-typ_SF"/>
</dbReference>
<keyword evidence="3" id="KW-0234">DNA repair</keyword>
<dbReference type="PANTHER" id="PTHR10073">
    <property type="entry name" value="DNA MISMATCH REPAIR PROTEIN MLH, PMS, MUTL"/>
    <property type="match status" value="1"/>
</dbReference>
<dbReference type="InterPro" id="IPR038973">
    <property type="entry name" value="MutL/Mlh/Pms-like"/>
</dbReference>
<dbReference type="SMART" id="SM01340">
    <property type="entry name" value="DNA_mis_repair"/>
    <property type="match status" value="1"/>
</dbReference>
<dbReference type="GO" id="GO:0006298">
    <property type="term" value="P:mismatch repair"/>
    <property type="evidence" value="ECO:0007669"/>
    <property type="project" value="InterPro"/>
</dbReference>
<dbReference type="InterPro" id="IPR013507">
    <property type="entry name" value="DNA_mismatch_S5_2-like"/>
</dbReference>
<dbReference type="InterPro" id="IPR037198">
    <property type="entry name" value="MutL_C_sf"/>
</dbReference>
<dbReference type="Pfam" id="PF13589">
    <property type="entry name" value="HATPase_c_3"/>
    <property type="match status" value="1"/>
</dbReference>
<evidence type="ECO:0000256" key="1">
    <source>
        <dbReference type="ARBA" id="ARBA00006082"/>
    </source>
</evidence>
<feature type="compositionally biased region" description="Acidic residues" evidence="4">
    <location>
        <begin position="430"/>
        <end position="441"/>
    </location>
</feature>
<evidence type="ECO:0000313" key="7">
    <source>
        <dbReference type="EMBL" id="CAI5758035.1"/>
    </source>
</evidence>
<dbReference type="CDD" id="cd03484">
    <property type="entry name" value="MutL_Trans_hPMS_2_like"/>
    <property type="match status" value="1"/>
</dbReference>
<dbReference type="InterPro" id="IPR014721">
    <property type="entry name" value="Ribsml_uS5_D2-typ_fold_subgr"/>
</dbReference>
<dbReference type="Pfam" id="PF01119">
    <property type="entry name" value="DNA_mis_repair"/>
    <property type="match status" value="1"/>
</dbReference>
<dbReference type="EMBL" id="CANTUO010000002">
    <property type="protein sequence ID" value="CAI5758035.1"/>
    <property type="molecule type" value="Genomic_DNA"/>
</dbReference>
<evidence type="ECO:0000256" key="2">
    <source>
        <dbReference type="ARBA" id="ARBA00022763"/>
    </source>
</evidence>
<dbReference type="SUPFAM" id="SSF54211">
    <property type="entry name" value="Ribosomal protein S5 domain 2-like"/>
    <property type="match status" value="1"/>
</dbReference>
<dbReference type="OrthoDB" id="10263226at2759"/>
<sequence>MTSSIKNINQDDISKITSTQVIIDLRTIVKELIENSIDAGSDKIEITFVNYGIDSISIQDNGKGIEEEDFETLCLRSHTSKISQFEDLNSLNTLGFRGEALNSICSLSKTISIRTSIEKIYPRNFTLSYNNFGELTNRSQKVGGVSNKSGTLITIESLFHNLPVRLKNFIKNSKREFHKCINFIINYLLIYPNIKFTIYNILPANNKKQVVLSSKGGVKTSVVDNLISIFGNNQNKNLLNINLEITPEIKIDGYISSYSFGLGRSSGDRQFLFINKRPINYKNLSKLINEVYKQYNHVQFPIYVLNIDINPNLIDINLLPDKSNVLINDELKVLELVRQKLADFFEFQDKVMIPKNNMKEELTQIESEQPELSEVENKNYSKPQTKVTDFIFNQTNMNESISRQEVLNDENDVNEGQESHESDLGMGADDSNDDYQEEEGERSDNEATTNLSREFDVLEGSKSKDFDSGNVEVGESIQDSSKIRENDSAFKTKKEEHSESQEEAITLSSGYTSSSQAFLQDGTIFDENDEKIQDNHGVNFYPVSNQNTLSIEIGQKNYEEPQLKKRKIEKRSDLFKISKTHSREDVLSQFKNLKNLNLPKSTSESTEVNINEQLSDSEIYHITKNDFLKMKLIGQFNLGFILVKHDSNLFIIDQHASDEKYNFEKLNESFQVKYQPLIAKQNLDLNIIDEMLVLDNEKIFQNNGFKLTIDKDKSPGSRISLASLPVYKKSMFEIDDFYELINLINENPGNQNLKCSKIRKIIAMKACRSSIMIGSFLSNKKMKEIVKNLSTLDKPWNCPHGRPTMRHLTELKNWHDNYYDYEL</sequence>
<dbReference type="GO" id="GO:0005524">
    <property type="term" value="F:ATP binding"/>
    <property type="evidence" value="ECO:0007669"/>
    <property type="project" value="InterPro"/>
</dbReference>
<dbReference type="GO" id="GO:0032389">
    <property type="term" value="C:MutLalpha complex"/>
    <property type="evidence" value="ECO:0007669"/>
    <property type="project" value="TreeGrafter"/>
</dbReference>
<dbReference type="InterPro" id="IPR014762">
    <property type="entry name" value="DNA_mismatch_repair_CS"/>
</dbReference>
<dbReference type="InterPro" id="IPR014790">
    <property type="entry name" value="MutL_C"/>
</dbReference>
<keyword evidence="8" id="KW-1185">Reference proteome</keyword>
<name>A0A9W4XD85_9ASCO</name>
<dbReference type="PANTHER" id="PTHR10073:SF52">
    <property type="entry name" value="MISMATCH REPAIR ENDONUCLEASE PMS2"/>
    <property type="match status" value="1"/>
</dbReference>
<dbReference type="NCBIfam" id="TIGR00585">
    <property type="entry name" value="mutl"/>
    <property type="match status" value="1"/>
</dbReference>
<dbReference type="Proteomes" id="UP001152885">
    <property type="component" value="Unassembled WGS sequence"/>
</dbReference>
<feature type="domain" description="DNA mismatch repair protein S5" evidence="6">
    <location>
        <begin position="226"/>
        <end position="346"/>
    </location>
</feature>
<dbReference type="AlphaFoldDB" id="A0A9W4XD85"/>
<dbReference type="SUPFAM" id="SSF55874">
    <property type="entry name" value="ATPase domain of HSP90 chaperone/DNA topoisomerase II/histidine kinase"/>
    <property type="match status" value="1"/>
</dbReference>
<dbReference type="InterPro" id="IPR042120">
    <property type="entry name" value="MutL_C_dimsub"/>
</dbReference>
<evidence type="ECO:0008006" key="9">
    <source>
        <dbReference type="Google" id="ProtNLM"/>
    </source>
</evidence>
<dbReference type="FunFam" id="3.30.565.10:FF:000003">
    <property type="entry name" value="DNA mismatch repair endonuclease MutL"/>
    <property type="match status" value="1"/>
</dbReference>
<keyword evidence="2" id="KW-0227">DNA damage</keyword>
<comment type="similarity">
    <text evidence="1">Belongs to the DNA mismatch repair MutL/HexB family.</text>
</comment>
<dbReference type="Gene3D" id="3.30.230.10">
    <property type="match status" value="1"/>
</dbReference>
<evidence type="ECO:0000259" key="5">
    <source>
        <dbReference type="SMART" id="SM00853"/>
    </source>
</evidence>
<feature type="region of interest" description="Disordered" evidence="4">
    <location>
        <begin position="404"/>
        <end position="501"/>
    </location>
</feature>
<evidence type="ECO:0000259" key="6">
    <source>
        <dbReference type="SMART" id="SM01340"/>
    </source>
</evidence>
<dbReference type="InterPro" id="IPR002099">
    <property type="entry name" value="MutL/Mlh/PMS"/>
</dbReference>
<dbReference type="InterPro" id="IPR042121">
    <property type="entry name" value="MutL_C_regsub"/>
</dbReference>
<dbReference type="PROSITE" id="PS00058">
    <property type="entry name" value="DNA_MISMATCH_REPAIR_1"/>
    <property type="match status" value="1"/>
</dbReference>
<accession>A0A9W4XD85</accession>